<reference evidence="5" key="1">
    <citation type="submission" date="2017-02" db="UniProtKB">
        <authorList>
            <consortium name="WormBaseParasite"/>
        </authorList>
    </citation>
    <scope>IDENTIFICATION</scope>
</reference>
<accession>A0A0M3HG93</accession>
<feature type="domain" description="DALR anticodon binding" evidence="3">
    <location>
        <begin position="12"/>
        <end position="124"/>
    </location>
</feature>
<organism evidence="4 5">
    <name type="scientific">Ascaris lumbricoides</name>
    <name type="common">Giant roundworm</name>
    <dbReference type="NCBI Taxonomy" id="6252"/>
    <lineage>
        <taxon>Eukaryota</taxon>
        <taxon>Metazoa</taxon>
        <taxon>Ecdysozoa</taxon>
        <taxon>Nematoda</taxon>
        <taxon>Chromadorea</taxon>
        <taxon>Rhabditida</taxon>
        <taxon>Spirurina</taxon>
        <taxon>Ascaridomorpha</taxon>
        <taxon>Ascaridoidea</taxon>
        <taxon>Ascarididae</taxon>
        <taxon>Ascaris</taxon>
    </lineage>
</organism>
<dbReference type="EC" id="6.1.1.19" evidence="1"/>
<dbReference type="Gene3D" id="1.10.730.10">
    <property type="entry name" value="Isoleucyl-tRNA Synthetase, Domain 1"/>
    <property type="match status" value="1"/>
</dbReference>
<dbReference type="SUPFAM" id="SSF47323">
    <property type="entry name" value="Anticodon-binding domain of a subclass of class I aminoacyl-tRNA synthetases"/>
    <property type="match status" value="1"/>
</dbReference>
<name>A0A0M3HG93_ASCLU</name>
<dbReference type="Pfam" id="PF05746">
    <property type="entry name" value="DALR_1"/>
    <property type="match status" value="1"/>
</dbReference>
<dbReference type="GO" id="GO:0004814">
    <property type="term" value="F:arginine-tRNA ligase activity"/>
    <property type="evidence" value="ECO:0007669"/>
    <property type="project" value="UniProtKB-EC"/>
</dbReference>
<evidence type="ECO:0000256" key="1">
    <source>
        <dbReference type="ARBA" id="ARBA00012837"/>
    </source>
</evidence>
<dbReference type="InterPro" id="IPR008909">
    <property type="entry name" value="DALR_anticod-bd"/>
</dbReference>
<dbReference type="Proteomes" id="UP000036681">
    <property type="component" value="Unplaced"/>
</dbReference>
<evidence type="ECO:0000259" key="3">
    <source>
        <dbReference type="SMART" id="SM00836"/>
    </source>
</evidence>
<evidence type="ECO:0000256" key="2">
    <source>
        <dbReference type="ARBA" id="ARBA00049339"/>
    </source>
</evidence>
<evidence type="ECO:0000313" key="4">
    <source>
        <dbReference type="Proteomes" id="UP000036681"/>
    </source>
</evidence>
<evidence type="ECO:0000313" key="5">
    <source>
        <dbReference type="WBParaSite" id="ALUE_0000053801-mRNA-1"/>
    </source>
</evidence>
<comment type="catalytic activity">
    <reaction evidence="2">
        <text>tRNA(Arg) + L-arginine + ATP = L-arginyl-tRNA(Arg) + AMP + diphosphate</text>
        <dbReference type="Rhea" id="RHEA:20301"/>
        <dbReference type="Rhea" id="RHEA-COMP:9658"/>
        <dbReference type="Rhea" id="RHEA-COMP:9673"/>
        <dbReference type="ChEBI" id="CHEBI:30616"/>
        <dbReference type="ChEBI" id="CHEBI:32682"/>
        <dbReference type="ChEBI" id="CHEBI:33019"/>
        <dbReference type="ChEBI" id="CHEBI:78442"/>
        <dbReference type="ChEBI" id="CHEBI:78513"/>
        <dbReference type="ChEBI" id="CHEBI:456215"/>
        <dbReference type="EC" id="6.1.1.19"/>
    </reaction>
</comment>
<protein>
    <recommendedName>
        <fullName evidence="1">arginine--tRNA ligase</fullName>
        <ecNumber evidence="1">6.1.1.19</ecNumber>
    </recommendedName>
</protein>
<dbReference type="GO" id="GO:0005524">
    <property type="term" value="F:ATP binding"/>
    <property type="evidence" value="ECO:0007669"/>
    <property type="project" value="InterPro"/>
</dbReference>
<dbReference type="PANTHER" id="PTHR11956:SF5">
    <property type="entry name" value="ARGININE--TRNA LIGASE, CYTOPLASMIC"/>
    <property type="match status" value="1"/>
</dbReference>
<keyword evidence="4" id="KW-1185">Reference proteome</keyword>
<dbReference type="GO" id="GO:0006420">
    <property type="term" value="P:arginyl-tRNA aminoacylation"/>
    <property type="evidence" value="ECO:0007669"/>
    <property type="project" value="InterPro"/>
</dbReference>
<sequence length="134" mass="15764">MLDDRGNTAVYLLYAYARIRSICRNAGISREQIIDYAQNLPEGALPLEHEAEYKLAKTILKFSDCILTVLDTLFLHQVCDYVYSLATTFHDFYNDCYVIHKDREGYYLSFQFQLYCAFLSINKIYECRKLNKLN</sequence>
<dbReference type="PANTHER" id="PTHR11956">
    <property type="entry name" value="ARGINYL-TRNA SYNTHETASE"/>
    <property type="match status" value="1"/>
</dbReference>
<dbReference type="SMART" id="SM00836">
    <property type="entry name" value="DALR_1"/>
    <property type="match status" value="1"/>
</dbReference>
<dbReference type="AlphaFoldDB" id="A0A0M3HG93"/>
<dbReference type="InterPro" id="IPR001278">
    <property type="entry name" value="Arg-tRNA-ligase"/>
</dbReference>
<dbReference type="InterPro" id="IPR009080">
    <property type="entry name" value="tRNAsynth_Ia_anticodon-bd"/>
</dbReference>
<dbReference type="WBParaSite" id="ALUE_0000053801-mRNA-1">
    <property type="protein sequence ID" value="ALUE_0000053801-mRNA-1"/>
    <property type="gene ID" value="ALUE_0000053801"/>
</dbReference>
<proteinExistence type="predicted"/>